<dbReference type="EC" id="1.16.3.1" evidence="3"/>
<keyword evidence="5" id="KW-0813">Transport</keyword>
<evidence type="ECO:0000256" key="1">
    <source>
        <dbReference type="ARBA" id="ARBA00004173"/>
    </source>
</evidence>
<evidence type="ECO:0000313" key="14">
    <source>
        <dbReference type="Proteomes" id="UP000242877"/>
    </source>
</evidence>
<gene>
    <name evidence="13" type="ORF">AAP_03078</name>
</gene>
<dbReference type="GO" id="GO:0034986">
    <property type="term" value="F:iron chaperone activity"/>
    <property type="evidence" value="ECO:0007669"/>
    <property type="project" value="TreeGrafter"/>
</dbReference>
<organism evidence="13 14">
    <name type="scientific">Ascosphaera apis ARSEF 7405</name>
    <dbReference type="NCBI Taxonomy" id="392613"/>
    <lineage>
        <taxon>Eukaryota</taxon>
        <taxon>Fungi</taxon>
        <taxon>Dikarya</taxon>
        <taxon>Ascomycota</taxon>
        <taxon>Pezizomycotina</taxon>
        <taxon>Eurotiomycetes</taxon>
        <taxon>Eurotiomycetidae</taxon>
        <taxon>Onygenales</taxon>
        <taxon>Ascosphaeraceae</taxon>
        <taxon>Ascosphaera</taxon>
    </lineage>
</organism>
<evidence type="ECO:0000313" key="13">
    <source>
        <dbReference type="EMBL" id="KZZ91859.1"/>
    </source>
</evidence>
<evidence type="ECO:0000256" key="9">
    <source>
        <dbReference type="ARBA" id="ARBA00023004"/>
    </source>
</evidence>
<dbReference type="PANTHER" id="PTHR16821">
    <property type="entry name" value="FRATAXIN"/>
    <property type="match status" value="1"/>
</dbReference>
<comment type="subcellular location">
    <subcellularLocation>
        <location evidence="1">Mitochondrion</location>
    </subcellularLocation>
</comment>
<accession>A0A167YWX9</accession>
<dbReference type="EMBL" id="AZGZ01000012">
    <property type="protein sequence ID" value="KZZ91859.1"/>
    <property type="molecule type" value="Genomic_DNA"/>
</dbReference>
<evidence type="ECO:0000256" key="10">
    <source>
        <dbReference type="ARBA" id="ARBA00023065"/>
    </source>
</evidence>
<comment type="catalytic activity">
    <reaction evidence="12">
        <text>4 Fe(2+) + O2 + 4 H(+) = 4 Fe(3+) + 2 H2O</text>
        <dbReference type="Rhea" id="RHEA:11148"/>
        <dbReference type="ChEBI" id="CHEBI:15377"/>
        <dbReference type="ChEBI" id="CHEBI:15378"/>
        <dbReference type="ChEBI" id="CHEBI:15379"/>
        <dbReference type="ChEBI" id="CHEBI:29033"/>
        <dbReference type="ChEBI" id="CHEBI:29034"/>
        <dbReference type="EC" id="1.16.3.1"/>
    </reaction>
</comment>
<dbReference type="GO" id="GO:0004322">
    <property type="term" value="F:ferroxidase activity"/>
    <property type="evidence" value="ECO:0007669"/>
    <property type="project" value="UniProtKB-EC"/>
</dbReference>
<dbReference type="InterPro" id="IPR036524">
    <property type="entry name" value="Frataxin/CyaY_sf"/>
</dbReference>
<comment type="caution">
    <text evidence="13">The sequence shown here is derived from an EMBL/GenBank/DDBJ whole genome shotgun (WGS) entry which is preliminary data.</text>
</comment>
<dbReference type="InterPro" id="IPR002908">
    <property type="entry name" value="Frataxin/CyaY"/>
</dbReference>
<keyword evidence="14" id="KW-1185">Reference proteome</keyword>
<dbReference type="Proteomes" id="UP000242877">
    <property type="component" value="Unassembled WGS sequence"/>
</dbReference>
<reference evidence="13 14" key="1">
    <citation type="journal article" date="2016" name="Genome Biol. Evol.">
        <title>Divergent and convergent evolution of fungal pathogenicity.</title>
        <authorList>
            <person name="Shang Y."/>
            <person name="Xiao G."/>
            <person name="Zheng P."/>
            <person name="Cen K."/>
            <person name="Zhan S."/>
            <person name="Wang C."/>
        </authorList>
    </citation>
    <scope>NUCLEOTIDE SEQUENCE [LARGE SCALE GENOMIC DNA]</scope>
    <source>
        <strain evidence="13 14">ARSEF 7405</strain>
    </source>
</reference>
<sequence length="138" mass="15562">MRASIPLSQSQDPLAATHLLEPTPLTVDEYRDLSEEYLENLQFTVEDMMEQGSDLDVEYSSGVLTIIAPNKGTYVLNKQPPNKQIWLSSPLSGPKRYDWVTAQRETGDWVYLRDGSSLTDLLKEELGVTLQSEKADDQ</sequence>
<dbReference type="GO" id="GO:0008199">
    <property type="term" value="F:ferric iron binding"/>
    <property type="evidence" value="ECO:0007669"/>
    <property type="project" value="InterPro"/>
</dbReference>
<dbReference type="GO" id="GO:0008198">
    <property type="term" value="F:ferrous iron binding"/>
    <property type="evidence" value="ECO:0007669"/>
    <property type="project" value="TreeGrafter"/>
</dbReference>
<proteinExistence type="inferred from homology"/>
<keyword evidence="9" id="KW-0408">Iron</keyword>
<keyword evidence="6" id="KW-0410">Iron transport</keyword>
<dbReference type="SMART" id="SM01219">
    <property type="entry name" value="Frataxin_Cyay"/>
    <property type="match status" value="1"/>
</dbReference>
<dbReference type="GO" id="GO:0016226">
    <property type="term" value="P:iron-sulfur cluster assembly"/>
    <property type="evidence" value="ECO:0007669"/>
    <property type="project" value="InterPro"/>
</dbReference>
<dbReference type="SUPFAM" id="SSF55387">
    <property type="entry name" value="Frataxin/Nqo15-like"/>
    <property type="match status" value="1"/>
</dbReference>
<dbReference type="NCBIfam" id="TIGR03422">
    <property type="entry name" value="mito_frataxin"/>
    <property type="match status" value="1"/>
</dbReference>
<dbReference type="OrthoDB" id="1897642at2759"/>
<dbReference type="VEuPathDB" id="FungiDB:AAP_03078"/>
<keyword evidence="7" id="KW-0809">Transit peptide</keyword>
<keyword evidence="10" id="KW-0406">Ion transport</keyword>
<dbReference type="GO" id="GO:0006826">
    <property type="term" value="P:iron ion transport"/>
    <property type="evidence" value="ECO:0007669"/>
    <property type="project" value="UniProtKB-KW"/>
</dbReference>
<keyword evidence="4" id="KW-0409">Iron storage</keyword>
<dbReference type="AlphaFoldDB" id="A0A167YWX9"/>
<dbReference type="PANTHER" id="PTHR16821:SF2">
    <property type="entry name" value="FRATAXIN, MITOCHONDRIAL"/>
    <property type="match status" value="1"/>
</dbReference>
<protein>
    <recommendedName>
        <fullName evidence="3">ferroxidase</fullName>
        <ecNumber evidence="3">1.16.3.1</ecNumber>
    </recommendedName>
</protein>
<dbReference type="Pfam" id="PF01491">
    <property type="entry name" value="Frataxin_Cyay"/>
    <property type="match status" value="1"/>
</dbReference>
<evidence type="ECO:0000256" key="7">
    <source>
        <dbReference type="ARBA" id="ARBA00022946"/>
    </source>
</evidence>
<dbReference type="InterPro" id="IPR020895">
    <property type="entry name" value="Frataxin_CS"/>
</dbReference>
<evidence type="ECO:0000256" key="6">
    <source>
        <dbReference type="ARBA" id="ARBA00022496"/>
    </source>
</evidence>
<dbReference type="Gene3D" id="3.30.920.10">
    <property type="entry name" value="Frataxin/CyaY"/>
    <property type="match status" value="1"/>
</dbReference>
<keyword evidence="8" id="KW-0560">Oxidoreductase</keyword>
<comment type="similarity">
    <text evidence="2">Belongs to the frataxin family.</text>
</comment>
<evidence type="ECO:0000256" key="5">
    <source>
        <dbReference type="ARBA" id="ARBA00022448"/>
    </source>
</evidence>
<evidence type="ECO:0000256" key="2">
    <source>
        <dbReference type="ARBA" id="ARBA00008183"/>
    </source>
</evidence>
<evidence type="ECO:0000256" key="3">
    <source>
        <dbReference type="ARBA" id="ARBA00013107"/>
    </source>
</evidence>
<dbReference type="GO" id="GO:0051537">
    <property type="term" value="F:2 iron, 2 sulfur cluster binding"/>
    <property type="evidence" value="ECO:0007669"/>
    <property type="project" value="TreeGrafter"/>
</dbReference>
<evidence type="ECO:0000256" key="12">
    <source>
        <dbReference type="ARBA" id="ARBA00047990"/>
    </source>
</evidence>
<dbReference type="PROSITE" id="PS50810">
    <property type="entry name" value="FRATAXIN_2"/>
    <property type="match status" value="1"/>
</dbReference>
<dbReference type="PROSITE" id="PS01344">
    <property type="entry name" value="FRATAXIN_1"/>
    <property type="match status" value="1"/>
</dbReference>
<dbReference type="InterPro" id="IPR017789">
    <property type="entry name" value="Frataxin"/>
</dbReference>
<dbReference type="GO" id="GO:0006879">
    <property type="term" value="P:intracellular iron ion homeostasis"/>
    <property type="evidence" value="ECO:0007669"/>
    <property type="project" value="UniProtKB-KW"/>
</dbReference>
<dbReference type="GO" id="GO:0005739">
    <property type="term" value="C:mitochondrion"/>
    <property type="evidence" value="ECO:0007669"/>
    <property type="project" value="UniProtKB-SubCell"/>
</dbReference>
<dbReference type="NCBIfam" id="TIGR03421">
    <property type="entry name" value="FeS_CyaY"/>
    <property type="match status" value="1"/>
</dbReference>
<evidence type="ECO:0000256" key="4">
    <source>
        <dbReference type="ARBA" id="ARBA00022434"/>
    </source>
</evidence>
<evidence type="ECO:0000256" key="11">
    <source>
        <dbReference type="ARBA" id="ARBA00023128"/>
    </source>
</evidence>
<evidence type="ECO:0000256" key="8">
    <source>
        <dbReference type="ARBA" id="ARBA00023002"/>
    </source>
</evidence>
<name>A0A167YWX9_9EURO</name>
<keyword evidence="11" id="KW-0496">Mitochondrion</keyword>